<dbReference type="Pfam" id="PF19570">
    <property type="entry name" value="DUF6088"/>
    <property type="match status" value="1"/>
</dbReference>
<keyword evidence="2" id="KW-1185">Reference proteome</keyword>
<evidence type="ECO:0000313" key="1">
    <source>
        <dbReference type="EMBL" id="ABB23593.1"/>
    </source>
</evidence>
<sequence>MKSFRTTLLSQVRSRIDRKRNAVVLRQDFRDLGQYDQVGRCLLRLVKEGRLIKIGQGIYVRAAVSPLDEQPALPKSLNSLAVEAMQKMGIPTGPTAAERDYNEGKSTQVPTGRTIGVCKRVRRHIGYNGYTMKFEHVT</sequence>
<proteinExistence type="predicted"/>
<organism evidence="1 2">
    <name type="scientific">Chlorobium luteolum (strain DSM 273 / BCRC 81028 / 2530)</name>
    <name type="common">Pelodictyon luteolum</name>
    <dbReference type="NCBI Taxonomy" id="319225"/>
    <lineage>
        <taxon>Bacteria</taxon>
        <taxon>Pseudomonadati</taxon>
        <taxon>Chlorobiota</taxon>
        <taxon>Chlorobiia</taxon>
        <taxon>Chlorobiales</taxon>
        <taxon>Chlorobiaceae</taxon>
        <taxon>Chlorobium/Pelodictyon group</taxon>
        <taxon>Pelodictyon</taxon>
    </lineage>
</organism>
<dbReference type="Proteomes" id="UP000002709">
    <property type="component" value="Chromosome"/>
</dbReference>
<gene>
    <name evidence="1" type="ordered locus">Plut_0716</name>
</gene>
<evidence type="ECO:0000313" key="2">
    <source>
        <dbReference type="Proteomes" id="UP000002709"/>
    </source>
</evidence>
<dbReference type="RefSeq" id="WP_011357467.1">
    <property type="nucleotide sequence ID" value="NC_007512.1"/>
</dbReference>
<evidence type="ECO:0008006" key="3">
    <source>
        <dbReference type="Google" id="ProtNLM"/>
    </source>
</evidence>
<reference evidence="2" key="1">
    <citation type="submission" date="2005-08" db="EMBL/GenBank/DDBJ databases">
        <title>Complete sequence of Pelodictyon luteolum DSM 273.</title>
        <authorList>
            <consortium name="US DOE Joint Genome Institute"/>
            <person name="Copeland A."/>
            <person name="Lucas S."/>
            <person name="Lapidus A."/>
            <person name="Barry K."/>
            <person name="Detter J.C."/>
            <person name="Glavina T."/>
            <person name="Hammon N."/>
            <person name="Israni S."/>
            <person name="Pitluck S."/>
            <person name="Bryant D."/>
            <person name="Schmutz J."/>
            <person name="Larimer F."/>
            <person name="Land M."/>
            <person name="Kyrpides N."/>
            <person name="Ivanova N."/>
            <person name="Richardson P."/>
        </authorList>
    </citation>
    <scope>NUCLEOTIDE SEQUENCE [LARGE SCALE GENOMIC DNA]</scope>
    <source>
        <strain evidence="2">DSM 273 / BCRC 81028 / 2530</strain>
    </source>
</reference>
<dbReference type="EMBL" id="CP000096">
    <property type="protein sequence ID" value="ABB23593.1"/>
    <property type="molecule type" value="Genomic_DNA"/>
</dbReference>
<dbReference type="InterPro" id="IPR045738">
    <property type="entry name" value="DUF6088"/>
</dbReference>
<dbReference type="KEGG" id="plt:Plut_0716"/>
<name>Q3B4Y8_CHLL3</name>
<accession>Q3B4Y8</accession>
<dbReference type="OrthoDB" id="9798200at2"/>
<dbReference type="AlphaFoldDB" id="Q3B4Y8"/>
<protein>
    <recommendedName>
        <fullName evidence="3">S-adenosylhomocysteine hydrolase</fullName>
    </recommendedName>
</protein>
<dbReference type="HOGENOM" id="CLU_122345_0_0_10"/>